<dbReference type="OrthoDB" id="6210170at2759"/>
<evidence type="ECO:0000313" key="1">
    <source>
        <dbReference type="EMBL" id="CAG2198311.1"/>
    </source>
</evidence>
<gene>
    <name evidence="1" type="ORF">MEDL_13064</name>
</gene>
<dbReference type="EMBL" id="CAJPWZ010000675">
    <property type="protein sequence ID" value="CAG2198311.1"/>
    <property type="molecule type" value="Genomic_DNA"/>
</dbReference>
<dbReference type="Proteomes" id="UP000683360">
    <property type="component" value="Unassembled WGS sequence"/>
</dbReference>
<comment type="caution">
    <text evidence="1">The sequence shown here is derived from an EMBL/GenBank/DDBJ whole genome shotgun (WGS) entry which is preliminary data.</text>
</comment>
<evidence type="ECO:0000313" key="2">
    <source>
        <dbReference type="Proteomes" id="UP000683360"/>
    </source>
</evidence>
<accession>A0A8S3QUH7</accession>
<protein>
    <submittedName>
        <fullName evidence="1">Uncharacterized protein</fullName>
    </submittedName>
</protein>
<reference evidence="1" key="1">
    <citation type="submission" date="2021-03" db="EMBL/GenBank/DDBJ databases">
        <authorList>
            <person name="Bekaert M."/>
        </authorList>
    </citation>
    <scope>NUCLEOTIDE SEQUENCE</scope>
</reference>
<proteinExistence type="predicted"/>
<sequence length="225" mass="26249">MVPNCGKNNSLEEYMNANRPSLNVKFQAEVRTCVEQLDKDEIGLIIDKASDDFINTMFVMTEDDIKDNGGNRYEWSCIVIPADIPMLQQYIERWFRSMKVAGSVKEYMNANRQLTNANFRTALRTYISQLDTEEIKYLFISGSSDFLNTMFVLTENDIESDHAYYRFESFGIVIPDDILQLYTRIWMYHMKKADALIEFVGANRSMSVIMQTELEPYINQINLEK</sequence>
<organism evidence="1 2">
    <name type="scientific">Mytilus edulis</name>
    <name type="common">Blue mussel</name>
    <dbReference type="NCBI Taxonomy" id="6550"/>
    <lineage>
        <taxon>Eukaryota</taxon>
        <taxon>Metazoa</taxon>
        <taxon>Spiralia</taxon>
        <taxon>Lophotrochozoa</taxon>
        <taxon>Mollusca</taxon>
        <taxon>Bivalvia</taxon>
        <taxon>Autobranchia</taxon>
        <taxon>Pteriomorphia</taxon>
        <taxon>Mytilida</taxon>
        <taxon>Mytiloidea</taxon>
        <taxon>Mytilidae</taxon>
        <taxon>Mytilinae</taxon>
        <taxon>Mytilus</taxon>
    </lineage>
</organism>
<dbReference type="AlphaFoldDB" id="A0A8S3QUH7"/>
<name>A0A8S3QUH7_MYTED</name>
<keyword evidence="2" id="KW-1185">Reference proteome</keyword>